<dbReference type="PANTHER" id="PTHR15583">
    <property type="entry name" value="INTERLEUKIN-17 RECEPTOR"/>
    <property type="match status" value="1"/>
</dbReference>
<dbReference type="PROSITE" id="PS51534">
    <property type="entry name" value="SEFIR"/>
    <property type="match status" value="1"/>
</dbReference>
<dbReference type="RefSeq" id="XP_013393847.1">
    <property type="nucleotide sequence ID" value="XM_013538393.1"/>
</dbReference>
<evidence type="ECO:0000256" key="4">
    <source>
        <dbReference type="ARBA" id="ARBA00022989"/>
    </source>
</evidence>
<evidence type="ECO:0000256" key="1">
    <source>
        <dbReference type="ARBA" id="ARBA00004479"/>
    </source>
</evidence>
<keyword evidence="2" id="KW-0812">Transmembrane</keyword>
<evidence type="ECO:0000256" key="5">
    <source>
        <dbReference type="ARBA" id="ARBA00023136"/>
    </source>
</evidence>
<evidence type="ECO:0000256" key="6">
    <source>
        <dbReference type="ARBA" id="ARBA00023170"/>
    </source>
</evidence>
<organism evidence="9 10">
    <name type="scientific">Lingula anatina</name>
    <name type="common">Brachiopod</name>
    <name type="synonym">Lingula unguis</name>
    <dbReference type="NCBI Taxonomy" id="7574"/>
    <lineage>
        <taxon>Eukaryota</taxon>
        <taxon>Metazoa</taxon>
        <taxon>Spiralia</taxon>
        <taxon>Lophotrochozoa</taxon>
        <taxon>Brachiopoda</taxon>
        <taxon>Linguliformea</taxon>
        <taxon>Lingulata</taxon>
        <taxon>Lingulida</taxon>
        <taxon>Linguloidea</taxon>
        <taxon>Lingulidae</taxon>
        <taxon>Lingula</taxon>
    </lineage>
</organism>
<name>A0A1S3I6G5_LINAN</name>
<dbReference type="KEGG" id="lak:106161438"/>
<evidence type="ECO:0000313" key="10">
    <source>
        <dbReference type="RefSeq" id="XP_013393847.1"/>
    </source>
</evidence>
<evidence type="ECO:0000256" key="3">
    <source>
        <dbReference type="ARBA" id="ARBA00022729"/>
    </source>
</evidence>
<dbReference type="PANTHER" id="PTHR15583:SF7">
    <property type="entry name" value="INTERLEUKIN CYTOKINE RECEPTOR-RELATED PROTEIN 2"/>
    <property type="match status" value="1"/>
</dbReference>
<keyword evidence="7" id="KW-0325">Glycoprotein</keyword>
<dbReference type="InterPro" id="IPR039465">
    <property type="entry name" value="IL-17_rcpt-like"/>
</dbReference>
<sequence length="367" mass="41738">MQMSRYDENVRLDQDGLQFLGRKELTTSSCASRQKTVLVLFSHEHPRHTTVVLNFASVLKEMFNFDITVDMWSTQDIAAIGKIEWLTKNIERAHSIIVVCSVDANRVSRAQQEKNSFSIPCQHDPYGDIFTLALSMIRRRGLKDEIYKKTVCTRFHYTPEFSLLDGCHTFCLLGDLKGVLEFIQSGSQKIECALSEASPETVRAWQRLNESIEEADRYFRGNTKWWSDMFGLRMSQCPEHDPEMAEESYDSGIVCNGDIGRIVRLQSCGKSGTHMQVFPSENNGFTASTLQQHTQLLANGCRFPVLKPPRDVDNLSKTFSQTAREINADCEGDFDLSGDEISDMQEPWLTKEIEDNFSLQSGEQISL</sequence>
<keyword evidence="3" id="KW-0732">Signal</keyword>
<dbReference type="InParanoid" id="A0A1S3I6G5"/>
<comment type="subcellular location">
    <subcellularLocation>
        <location evidence="1">Membrane</location>
        <topology evidence="1">Single-pass type I membrane protein</topology>
    </subcellularLocation>
</comment>
<gene>
    <name evidence="10" type="primary">LOC106161438</name>
</gene>
<evidence type="ECO:0000259" key="8">
    <source>
        <dbReference type="PROSITE" id="PS51534"/>
    </source>
</evidence>
<evidence type="ECO:0000256" key="7">
    <source>
        <dbReference type="ARBA" id="ARBA00023180"/>
    </source>
</evidence>
<dbReference type="AlphaFoldDB" id="A0A1S3I6G5"/>
<dbReference type="GO" id="GO:0016020">
    <property type="term" value="C:membrane"/>
    <property type="evidence" value="ECO:0007669"/>
    <property type="project" value="UniProtKB-SubCell"/>
</dbReference>
<keyword evidence="5" id="KW-0472">Membrane</keyword>
<keyword evidence="9" id="KW-1185">Reference proteome</keyword>
<feature type="domain" description="SEFIR" evidence="8">
    <location>
        <begin position="34"/>
        <end position="184"/>
    </location>
</feature>
<proteinExistence type="predicted"/>
<evidence type="ECO:0000313" key="9">
    <source>
        <dbReference type="Proteomes" id="UP000085678"/>
    </source>
</evidence>
<keyword evidence="6" id="KW-0675">Receptor</keyword>
<dbReference type="OrthoDB" id="6099467at2759"/>
<reference evidence="10" key="1">
    <citation type="submission" date="2025-08" db="UniProtKB">
        <authorList>
            <consortium name="RefSeq"/>
        </authorList>
    </citation>
    <scope>IDENTIFICATION</scope>
    <source>
        <tissue evidence="10">Gonads</tissue>
    </source>
</reference>
<dbReference type="Pfam" id="PF08357">
    <property type="entry name" value="SEFIR"/>
    <property type="match status" value="1"/>
</dbReference>
<dbReference type="GO" id="GO:0030368">
    <property type="term" value="F:interleukin-17 receptor activity"/>
    <property type="evidence" value="ECO:0007669"/>
    <property type="project" value="InterPro"/>
</dbReference>
<dbReference type="InterPro" id="IPR013568">
    <property type="entry name" value="SEFIR_dom"/>
</dbReference>
<accession>A0A1S3I6G5</accession>
<dbReference type="Gene3D" id="3.40.50.11530">
    <property type="match status" value="1"/>
</dbReference>
<dbReference type="Proteomes" id="UP000085678">
    <property type="component" value="Unplaced"/>
</dbReference>
<protein>
    <submittedName>
        <fullName evidence="10">Interleukin-17 receptor D-like</fullName>
    </submittedName>
</protein>
<keyword evidence="4" id="KW-1133">Transmembrane helix</keyword>
<evidence type="ECO:0000256" key="2">
    <source>
        <dbReference type="ARBA" id="ARBA00022692"/>
    </source>
</evidence>
<dbReference type="GeneID" id="106161438"/>